<dbReference type="AlphaFoldDB" id="M6D6J1"/>
<dbReference type="EMBL" id="ANIK01000056">
    <property type="protein sequence ID" value="EMJ94175.1"/>
    <property type="molecule type" value="Genomic_DNA"/>
</dbReference>
<dbReference type="PATRIC" id="fig|1218565.3.peg.2620"/>
<dbReference type="Proteomes" id="UP000011988">
    <property type="component" value="Unassembled WGS sequence"/>
</dbReference>
<gene>
    <name evidence="1" type="ORF">LEP1GSC194_0105</name>
</gene>
<reference evidence="1 2" key="1">
    <citation type="submission" date="2013-01" db="EMBL/GenBank/DDBJ databases">
        <authorList>
            <person name="Harkins D.M."/>
            <person name="Durkin A.S."/>
            <person name="Brinkac L.M."/>
            <person name="Haft D.H."/>
            <person name="Selengut J.D."/>
            <person name="Sanka R."/>
            <person name="DePew J."/>
            <person name="Purushe J."/>
            <person name="Galloway R.L."/>
            <person name="Vinetz J.M."/>
            <person name="Sutton G.G."/>
            <person name="Nierman W.C."/>
            <person name="Fouts D.E."/>
        </authorList>
    </citation>
    <scope>NUCLEOTIDE SEQUENCE [LARGE SCALE GENOMIC DNA]</scope>
    <source>
        <strain evidence="1 2">79601</strain>
    </source>
</reference>
<protein>
    <submittedName>
        <fullName evidence="1">Uncharacterized protein</fullName>
    </submittedName>
</protein>
<evidence type="ECO:0000313" key="2">
    <source>
        <dbReference type="Proteomes" id="UP000011988"/>
    </source>
</evidence>
<organism evidence="1 2">
    <name type="scientific">Leptospira alstonii serovar Sichuan str. 79601</name>
    <dbReference type="NCBI Taxonomy" id="1218565"/>
    <lineage>
        <taxon>Bacteria</taxon>
        <taxon>Pseudomonadati</taxon>
        <taxon>Spirochaetota</taxon>
        <taxon>Spirochaetia</taxon>
        <taxon>Leptospirales</taxon>
        <taxon>Leptospiraceae</taxon>
        <taxon>Leptospira</taxon>
    </lineage>
</organism>
<evidence type="ECO:0000313" key="1">
    <source>
        <dbReference type="EMBL" id="EMJ94175.1"/>
    </source>
</evidence>
<accession>M6D6J1</accession>
<comment type="caution">
    <text evidence="1">The sequence shown here is derived from an EMBL/GenBank/DDBJ whole genome shotgun (WGS) entry which is preliminary data.</text>
</comment>
<name>M6D6J1_9LEPT</name>
<proteinExistence type="predicted"/>
<sequence length="221" mass="26280">MRIIFLKRLLEFLLDLLIRFQIKNQMYPNHLLPKPGYQLYNFDNLEYQDHWLLRFTECDLNEPMLIEEKLNPAIIAKEEGEFTRYSINKMPPSRTEDIKIKVLDPFPPPFYESNATEFIESKDIRFFIENKRRFFGLKVKDFHNHVGKFPKTLPGKPSVEETKEFKVIVLHKPLMVNFSHCEFQITIDGNPVEKLESKGWGQKVRHLMKARIVELAIASWI</sequence>